<evidence type="ECO:0000313" key="2">
    <source>
        <dbReference type="EMBL" id="KAF2660216.1"/>
    </source>
</evidence>
<name>A0A6A6TL88_9PLEO</name>
<dbReference type="AlphaFoldDB" id="A0A6A6TL88"/>
<proteinExistence type="predicted"/>
<feature type="region of interest" description="Disordered" evidence="1">
    <location>
        <begin position="71"/>
        <end position="105"/>
    </location>
</feature>
<dbReference type="EMBL" id="MU004301">
    <property type="protein sequence ID" value="KAF2660216.1"/>
    <property type="molecule type" value="Genomic_DNA"/>
</dbReference>
<feature type="region of interest" description="Disordered" evidence="1">
    <location>
        <begin position="330"/>
        <end position="376"/>
    </location>
</feature>
<dbReference type="OrthoDB" id="3795884at2759"/>
<protein>
    <submittedName>
        <fullName evidence="2">Uncharacterized protein</fullName>
    </submittedName>
</protein>
<organism evidence="2 3">
    <name type="scientific">Lophiostoma macrostomum CBS 122681</name>
    <dbReference type="NCBI Taxonomy" id="1314788"/>
    <lineage>
        <taxon>Eukaryota</taxon>
        <taxon>Fungi</taxon>
        <taxon>Dikarya</taxon>
        <taxon>Ascomycota</taxon>
        <taxon>Pezizomycotina</taxon>
        <taxon>Dothideomycetes</taxon>
        <taxon>Pleosporomycetidae</taxon>
        <taxon>Pleosporales</taxon>
        <taxon>Lophiostomataceae</taxon>
        <taxon>Lophiostoma</taxon>
    </lineage>
</organism>
<keyword evidence="3" id="KW-1185">Reference proteome</keyword>
<evidence type="ECO:0000313" key="3">
    <source>
        <dbReference type="Proteomes" id="UP000799324"/>
    </source>
</evidence>
<sequence>MCVILAVHHPCMHDTSVWQHCINASRSTAQGVRPCDQVRHHPRSISTRKRCINCISARRAEISERAVASPFVEKEEQLNDDSGYHSGTIAEEEEEDDYESDISPKTSRRRQSIWYLQENDKALEGCLSEATPKVTHNPKRRKSSAQDPQRDVNVDSISVLQRSLLELQNLTTKNENTIFRDTRWSKLDTRASTVPAPLKPMIKTQRPVPQALNTKPTRPAPLRKASSLLHPSTPPAEKEVQQAFTLPFPNPAGAKAKISVPIRIPPAIVIQRPTMHRKRSTLLHPSTPPHLAPNHIDAQAFPFSIRRPPPIMLKLDIPRSKDKKPCIIHSSSESISQAGPELEPDSASDSESGDDSHTYDEVADGSTSGSGSGSAYHDVSYSAYSASIYSVTTNDDIGLAESARMLQAKRISQLVME</sequence>
<reference evidence="2" key="1">
    <citation type="journal article" date="2020" name="Stud. Mycol.">
        <title>101 Dothideomycetes genomes: a test case for predicting lifestyles and emergence of pathogens.</title>
        <authorList>
            <person name="Haridas S."/>
            <person name="Albert R."/>
            <person name="Binder M."/>
            <person name="Bloem J."/>
            <person name="Labutti K."/>
            <person name="Salamov A."/>
            <person name="Andreopoulos B."/>
            <person name="Baker S."/>
            <person name="Barry K."/>
            <person name="Bills G."/>
            <person name="Bluhm B."/>
            <person name="Cannon C."/>
            <person name="Castanera R."/>
            <person name="Culley D."/>
            <person name="Daum C."/>
            <person name="Ezra D."/>
            <person name="Gonzalez J."/>
            <person name="Henrissat B."/>
            <person name="Kuo A."/>
            <person name="Liang C."/>
            <person name="Lipzen A."/>
            <person name="Lutzoni F."/>
            <person name="Magnuson J."/>
            <person name="Mondo S."/>
            <person name="Nolan M."/>
            <person name="Ohm R."/>
            <person name="Pangilinan J."/>
            <person name="Park H.-J."/>
            <person name="Ramirez L."/>
            <person name="Alfaro M."/>
            <person name="Sun H."/>
            <person name="Tritt A."/>
            <person name="Yoshinaga Y."/>
            <person name="Zwiers L.-H."/>
            <person name="Turgeon B."/>
            <person name="Goodwin S."/>
            <person name="Spatafora J."/>
            <person name="Crous P."/>
            <person name="Grigoriev I."/>
        </authorList>
    </citation>
    <scope>NUCLEOTIDE SEQUENCE</scope>
    <source>
        <strain evidence="2">CBS 122681</strain>
    </source>
</reference>
<feature type="compositionally biased region" description="Acidic residues" evidence="1">
    <location>
        <begin position="90"/>
        <end position="100"/>
    </location>
</feature>
<dbReference type="Proteomes" id="UP000799324">
    <property type="component" value="Unassembled WGS sequence"/>
</dbReference>
<accession>A0A6A6TL88</accession>
<feature type="region of interest" description="Disordered" evidence="1">
    <location>
        <begin position="129"/>
        <end position="153"/>
    </location>
</feature>
<gene>
    <name evidence="2" type="ORF">K491DRAFT_674987</name>
</gene>
<evidence type="ECO:0000256" key="1">
    <source>
        <dbReference type="SAM" id="MobiDB-lite"/>
    </source>
</evidence>
<feature type="compositionally biased region" description="Acidic residues" evidence="1">
    <location>
        <begin position="342"/>
        <end position="353"/>
    </location>
</feature>